<dbReference type="EMBL" id="BTCL01000027">
    <property type="protein sequence ID" value="GMK48230.1"/>
    <property type="molecule type" value="Genomic_DNA"/>
</dbReference>
<dbReference type="PROSITE" id="PS50983">
    <property type="entry name" value="FE_B12_PBP"/>
    <property type="match status" value="1"/>
</dbReference>
<dbReference type="CDD" id="cd01143">
    <property type="entry name" value="YvrC"/>
    <property type="match status" value="1"/>
</dbReference>
<dbReference type="NCBIfam" id="NF038402">
    <property type="entry name" value="TroA_like"/>
    <property type="match status" value="1"/>
</dbReference>
<proteinExistence type="inferred from homology"/>
<feature type="domain" description="Fe/B12 periplasmic-binding" evidence="5">
    <location>
        <begin position="87"/>
        <end position="334"/>
    </location>
</feature>
<evidence type="ECO:0000313" key="7">
    <source>
        <dbReference type="Proteomes" id="UP001285921"/>
    </source>
</evidence>
<dbReference type="PANTHER" id="PTHR30535:SF34">
    <property type="entry name" value="MOLYBDATE-BINDING PROTEIN MOLA"/>
    <property type="match status" value="1"/>
</dbReference>
<sequence length="336" mass="35485">MVGRNKRLSKLMLAMLMSAILVFMAACGANKANTNDAGNTGNAGASASPVQSEQPAESPAAAAETVYPFKVTDATGTELTFEKAPAKVVSLAPSETEVLYAVGAGEEVAGVDSYSNYPEEAASKPKVGDMTTNIEAVAALNPDLVVASSSMNTDAVEQLRKLNITVLATDPKTYDETIAKIETIGKIMNKNTEAAQVATHMRDVKQQVTDAVKDAPKKLVYLEFSPGWTVGSGTFLDELLSIAGGTNVGASQAGWYEVSAEEVVKQNPEIILYPDLGEDPNPIVTGINSRPGWDAIDAVKNKQMFEVGNDETSRVGPRLADALLQVAKALHPDLVK</sequence>
<dbReference type="Pfam" id="PF01497">
    <property type="entry name" value="Peripla_BP_2"/>
    <property type="match status" value="1"/>
</dbReference>
<evidence type="ECO:0000256" key="2">
    <source>
        <dbReference type="ARBA" id="ARBA00022729"/>
    </source>
</evidence>
<dbReference type="PANTHER" id="PTHR30535">
    <property type="entry name" value="VITAMIN B12-BINDING PROTEIN"/>
    <property type="match status" value="1"/>
</dbReference>
<dbReference type="InterPro" id="IPR054828">
    <property type="entry name" value="Vit_B12_bind_prot"/>
</dbReference>
<organism evidence="6 7">
    <name type="scientific">Paenibacillus glycanilyticus</name>
    <dbReference type="NCBI Taxonomy" id="126569"/>
    <lineage>
        <taxon>Bacteria</taxon>
        <taxon>Bacillati</taxon>
        <taxon>Bacillota</taxon>
        <taxon>Bacilli</taxon>
        <taxon>Bacillales</taxon>
        <taxon>Paenibacillaceae</taxon>
        <taxon>Paenibacillus</taxon>
    </lineage>
</organism>
<reference evidence="6 7" key="1">
    <citation type="submission" date="2023-05" db="EMBL/GenBank/DDBJ databases">
        <title>Draft genome of Paenibacillus sp. CCS26.</title>
        <authorList>
            <person name="Akita H."/>
            <person name="Shinto Y."/>
            <person name="Kimura Z."/>
        </authorList>
    </citation>
    <scope>NUCLEOTIDE SEQUENCE [LARGE SCALE GENOMIC DNA]</scope>
    <source>
        <strain evidence="6 7">CCS26</strain>
    </source>
</reference>
<dbReference type="Proteomes" id="UP001285921">
    <property type="component" value="Unassembled WGS sequence"/>
</dbReference>
<dbReference type="Gene3D" id="3.40.50.1980">
    <property type="entry name" value="Nitrogenase molybdenum iron protein domain"/>
    <property type="match status" value="2"/>
</dbReference>
<evidence type="ECO:0000256" key="1">
    <source>
        <dbReference type="ARBA" id="ARBA00008814"/>
    </source>
</evidence>
<keyword evidence="7" id="KW-1185">Reference proteome</keyword>
<keyword evidence="2 4" id="KW-0732">Signal</keyword>
<dbReference type="PROSITE" id="PS51257">
    <property type="entry name" value="PROKAR_LIPOPROTEIN"/>
    <property type="match status" value="1"/>
</dbReference>
<evidence type="ECO:0000256" key="3">
    <source>
        <dbReference type="SAM" id="MobiDB-lite"/>
    </source>
</evidence>
<dbReference type="InterPro" id="IPR050902">
    <property type="entry name" value="ABC_Transporter_SBP"/>
</dbReference>
<dbReference type="SUPFAM" id="SSF53807">
    <property type="entry name" value="Helical backbone' metal receptor"/>
    <property type="match status" value="1"/>
</dbReference>
<feature type="signal peptide" evidence="4">
    <location>
        <begin position="1"/>
        <end position="25"/>
    </location>
</feature>
<comment type="caution">
    <text evidence="6">The sequence shown here is derived from an EMBL/GenBank/DDBJ whole genome shotgun (WGS) entry which is preliminary data.</text>
</comment>
<evidence type="ECO:0000259" key="5">
    <source>
        <dbReference type="PROSITE" id="PS50983"/>
    </source>
</evidence>
<name>A0ABQ6NSZ4_9BACL</name>
<feature type="chain" id="PRO_5047480159" evidence="4">
    <location>
        <begin position="26"/>
        <end position="336"/>
    </location>
</feature>
<evidence type="ECO:0000256" key="4">
    <source>
        <dbReference type="SAM" id="SignalP"/>
    </source>
</evidence>
<gene>
    <name evidence="6" type="ORF">PghCCS26_53600</name>
</gene>
<comment type="similarity">
    <text evidence="1">Belongs to the bacterial solute-binding protein 8 family.</text>
</comment>
<accession>A0ABQ6NSZ4</accession>
<evidence type="ECO:0000313" key="6">
    <source>
        <dbReference type="EMBL" id="GMK48230.1"/>
    </source>
</evidence>
<feature type="region of interest" description="Disordered" evidence="3">
    <location>
        <begin position="40"/>
        <end position="62"/>
    </location>
</feature>
<dbReference type="InterPro" id="IPR002491">
    <property type="entry name" value="ABC_transptr_periplasmic_BD"/>
</dbReference>
<protein>
    <submittedName>
        <fullName evidence="6">ABC transporter substrate-binding protein</fullName>
    </submittedName>
</protein>